<accession>A0A0F9PMR7</accession>
<feature type="transmembrane region" description="Helical" evidence="1">
    <location>
        <begin position="231"/>
        <end position="250"/>
    </location>
</feature>
<proteinExistence type="predicted"/>
<feature type="transmembrane region" description="Helical" evidence="1">
    <location>
        <begin position="67"/>
        <end position="90"/>
    </location>
</feature>
<sequence>MNKKTKEKKTVIKTEIKEEKKTEPNKQINFLKIGVYISIVLIIATIAGTGIAIMIKAQSLNPDQTMISFIYILGAGWMVALPLIAIMFIARREIFNKLKIFGRKSKVLIFRMIGGDGNELDVILKLKGNTIDVGENKVIVNFRKTTMKDGVRVITYVADNALAHDYFQDQNETLKKIGQRLAAKKAEDFHDIYSDPIRVDAKYFNETFLAAQQTNPDILKKIIAFLTSRNVIGMLLVIAIAAGAAALLSMQANNILNTIPFCNPTSITP</sequence>
<evidence type="ECO:0000313" key="2">
    <source>
        <dbReference type="EMBL" id="KKN02321.1"/>
    </source>
</evidence>
<gene>
    <name evidence="2" type="ORF">LCGC14_1118760</name>
</gene>
<name>A0A0F9PMR7_9ZZZZ</name>
<evidence type="ECO:0000256" key="1">
    <source>
        <dbReference type="SAM" id="Phobius"/>
    </source>
</evidence>
<feature type="transmembrane region" description="Helical" evidence="1">
    <location>
        <begin position="33"/>
        <end position="55"/>
    </location>
</feature>
<keyword evidence="1" id="KW-1133">Transmembrane helix</keyword>
<protein>
    <submittedName>
        <fullName evidence="2">Uncharacterized protein</fullName>
    </submittedName>
</protein>
<dbReference type="EMBL" id="LAZR01005161">
    <property type="protein sequence ID" value="KKN02321.1"/>
    <property type="molecule type" value="Genomic_DNA"/>
</dbReference>
<reference evidence="2" key="1">
    <citation type="journal article" date="2015" name="Nature">
        <title>Complex archaea that bridge the gap between prokaryotes and eukaryotes.</title>
        <authorList>
            <person name="Spang A."/>
            <person name="Saw J.H."/>
            <person name="Jorgensen S.L."/>
            <person name="Zaremba-Niedzwiedzka K."/>
            <person name="Martijn J."/>
            <person name="Lind A.E."/>
            <person name="van Eijk R."/>
            <person name="Schleper C."/>
            <person name="Guy L."/>
            <person name="Ettema T.J."/>
        </authorList>
    </citation>
    <scope>NUCLEOTIDE SEQUENCE</scope>
</reference>
<organism evidence="2">
    <name type="scientific">marine sediment metagenome</name>
    <dbReference type="NCBI Taxonomy" id="412755"/>
    <lineage>
        <taxon>unclassified sequences</taxon>
        <taxon>metagenomes</taxon>
        <taxon>ecological metagenomes</taxon>
    </lineage>
</organism>
<dbReference type="AlphaFoldDB" id="A0A0F9PMR7"/>
<comment type="caution">
    <text evidence="2">The sequence shown here is derived from an EMBL/GenBank/DDBJ whole genome shotgun (WGS) entry which is preliminary data.</text>
</comment>
<keyword evidence="1" id="KW-0472">Membrane</keyword>
<keyword evidence="1" id="KW-0812">Transmembrane</keyword>